<sequence>MTTVETLVKVKGDTSQFQSVLTKTTKTLDRLMDQYKKRLDTFNRLKINPKIGITDNATDALKWIEGLSNQVKRSLSLLPVTIDLSAVEQEFAKLADNVEKRMKDITMGVLPHFSVLDSAAQTEEVREVQKKGEGSVGRPTPKTSGNSEIISEKTGQNLAYLVAAPPYFIAFNSLIEKIAPKLGRFGPGLKLFGPAGLLLGGMNIVRSDDKGKATAELIGGIIGASLGGAAAGFFTSGIGVPAGVVGGNAAGIFLAGSVYDKVFGKKDEIEKSTDRGNLTDDVAQKSSSIATTQVSEKVLSKQQETMATVGQVYLDSQNKITTSNGFVINSQDNLMQAFTTLVQAVDFASAKLIAFSGIQLLPKEVDGHANGGILYRPHLGLVAEAGPEAIIPLSSRMRSRALGLWQQAGEYLGVRPYATGGLVGIMPTPIVAGGGVNVTVPVNVNLQVSSENIDYETIKNEVGWRIAKSVKNALENKVG</sequence>
<keyword evidence="3" id="KW-1185">Reference proteome</keyword>
<dbReference type="AlphaFoldDB" id="A0A1M6WGI2"/>
<evidence type="ECO:0000313" key="2">
    <source>
        <dbReference type="EMBL" id="SHK92892.1"/>
    </source>
</evidence>
<reference evidence="3" key="1">
    <citation type="submission" date="2016-11" db="EMBL/GenBank/DDBJ databases">
        <authorList>
            <person name="Varghese N."/>
            <person name="Submissions S."/>
        </authorList>
    </citation>
    <scope>NUCLEOTIDE SEQUENCE [LARGE SCALE GENOMIC DNA]</scope>
    <source>
        <strain evidence="3">DSM 10349</strain>
    </source>
</reference>
<gene>
    <name evidence="2" type="ORF">SAMN02745123_03625</name>
</gene>
<dbReference type="STRING" id="1121421.SAMN02745123_03625"/>
<evidence type="ECO:0000313" key="3">
    <source>
        <dbReference type="Proteomes" id="UP000183997"/>
    </source>
</evidence>
<dbReference type="EMBL" id="FRAR01000030">
    <property type="protein sequence ID" value="SHK92892.1"/>
    <property type="molecule type" value="Genomic_DNA"/>
</dbReference>
<protein>
    <submittedName>
        <fullName evidence="2">Uncharacterized protein</fullName>
    </submittedName>
</protein>
<feature type="region of interest" description="Disordered" evidence="1">
    <location>
        <begin position="128"/>
        <end position="148"/>
    </location>
</feature>
<organism evidence="2 3">
    <name type="scientific">Desulforamulus aeronauticus DSM 10349</name>
    <dbReference type="NCBI Taxonomy" id="1121421"/>
    <lineage>
        <taxon>Bacteria</taxon>
        <taxon>Bacillati</taxon>
        <taxon>Bacillota</taxon>
        <taxon>Clostridia</taxon>
        <taxon>Eubacteriales</taxon>
        <taxon>Peptococcaceae</taxon>
        <taxon>Desulforamulus</taxon>
    </lineage>
</organism>
<dbReference type="OrthoDB" id="1677957at2"/>
<dbReference type="RefSeq" id="WP_072917157.1">
    <property type="nucleotide sequence ID" value="NZ_FRAR01000030.1"/>
</dbReference>
<dbReference type="Proteomes" id="UP000183997">
    <property type="component" value="Unassembled WGS sequence"/>
</dbReference>
<accession>A0A1M6WGI2</accession>
<name>A0A1M6WGI2_9FIRM</name>
<proteinExistence type="predicted"/>
<evidence type="ECO:0000256" key="1">
    <source>
        <dbReference type="SAM" id="MobiDB-lite"/>
    </source>
</evidence>